<keyword evidence="2" id="KW-0378">Hydrolase</keyword>
<dbReference type="GO" id="GO:0070478">
    <property type="term" value="P:nuclear-transcribed mRNA catabolic process, 3'-5' exonucleolytic nonsense-mediated decay"/>
    <property type="evidence" value="ECO:0007669"/>
    <property type="project" value="TreeGrafter"/>
</dbReference>
<proteinExistence type="predicted"/>
<organism evidence="9">
    <name type="scientific">Atelocyanobacterium thalassa (isolate ALOHA)</name>
    <dbReference type="NCBI Taxonomy" id="1453429"/>
    <lineage>
        <taxon>Bacteria</taxon>
        <taxon>Bacillati</taxon>
        <taxon>Cyanobacteriota</taxon>
        <taxon>Cyanophyceae</taxon>
        <taxon>Oscillatoriophycideae</taxon>
        <taxon>Chroococcales</taxon>
        <taxon>Aphanothecaceae</taxon>
        <taxon>Candidatus Atelocyanobacterium</taxon>
        <taxon>Candidatus Atelocyanobacterium thalassae</taxon>
    </lineage>
</organism>
<dbReference type="Proteomes" id="UP000001405">
    <property type="component" value="Chromosome"/>
</dbReference>
<dbReference type="KEGG" id="cyu:UCYN_00270"/>
<evidence type="ECO:0000256" key="3">
    <source>
        <dbReference type="ARBA" id="ARBA00022806"/>
    </source>
</evidence>
<accession>D3EMT4</accession>
<keyword evidence="4" id="KW-0067">ATP-binding</keyword>
<dbReference type="Pfam" id="PF08148">
    <property type="entry name" value="DSHCT"/>
    <property type="match status" value="1"/>
</dbReference>
<evidence type="ECO:0000256" key="5">
    <source>
        <dbReference type="SAM" id="Coils"/>
    </source>
</evidence>
<dbReference type="RefSeq" id="WP_012953449.1">
    <property type="nucleotide sequence ID" value="NC_013771.1"/>
</dbReference>
<evidence type="ECO:0000313" key="8">
    <source>
        <dbReference type="EMBL" id="ADB94784.1"/>
    </source>
</evidence>
<dbReference type="EMBL" id="CP001842">
    <property type="protein sequence ID" value="ADB94784.1"/>
    <property type="molecule type" value="Genomic_DNA"/>
</dbReference>
<gene>
    <name evidence="8" type="ordered locus">UCYN_00270</name>
</gene>
<keyword evidence="9" id="KW-1185">Reference proteome</keyword>
<dbReference type="InterPro" id="IPR027417">
    <property type="entry name" value="P-loop_NTPase"/>
</dbReference>
<dbReference type="InterPro" id="IPR011545">
    <property type="entry name" value="DEAD/DEAH_box_helicase_dom"/>
</dbReference>
<dbReference type="GO" id="GO:0004386">
    <property type="term" value="F:helicase activity"/>
    <property type="evidence" value="ECO:0007669"/>
    <property type="project" value="UniProtKB-KW"/>
</dbReference>
<dbReference type="SMART" id="SM00490">
    <property type="entry name" value="HELICc"/>
    <property type="match status" value="1"/>
</dbReference>
<evidence type="ECO:0000256" key="2">
    <source>
        <dbReference type="ARBA" id="ARBA00022801"/>
    </source>
</evidence>
<feature type="coiled-coil region" evidence="5">
    <location>
        <begin position="548"/>
        <end position="593"/>
    </location>
</feature>
<dbReference type="Pfam" id="PF00271">
    <property type="entry name" value="Helicase_C"/>
    <property type="match status" value="1"/>
</dbReference>
<sequence length="966" mass="110234">MLDSLQQNIKTLFPFQLDKFQQDSINALNQGKSLVVCAPTGSGKTLIGEYAIYRALNLKQRVFYTTPLKALSNQKFRDFREKFAIQNEKIDESMVGLITGDTVLNANASIVIMTTEIFRNMLYETLIGQVGTSLDNVATVILDECHYISNRSRGTVWEESIIYCPPNIQLVALSATIGNPGELTEWINQVRTSFPNRNSEKNLISLCELVNSNFRPVPLRFYFSQKNGLFPLLNSQKSALNALLKSQEPKDKLKRIKREDCPDPLTVVKQLYQRKLLPSIYIIFSRRECDKAVQKLHDLNLVSPEEAHALQYNLLIFFLADSPNLQENLLRITASKNLALHKVLKDFLKNFNTHSLLFSYLAKNKDAKNYLFDILASLCNLVREDHLEPLTRGIAAHHAGILPAWKELVEQLFEAGLVKVVFATATLSAGINMPARTTVISALSKRTDNGHNMLTPSEFLQIAGRAGRRGMDKVGHVIINQTVFEGPSEAAYLATAKPESLKSCFTPSYGMVLNLLQKHTIQETKNLLEKSFAEYLAKLKFKPEEQAIAYLNTEIKELDIKLKNFKEEDVLKYEALDTLLKKEKRLLKNLYDQDKNLCKKEVATQIKKIGPGKLLYLKSQRLNISSPCLSTVTLVLNLDQNINLLCLGENNYWYLAKKEEIISICKFSVPVTLVNKLKLPNIERFTSGKGPKEDYVCNEVHEVMNKYKASKITSQEINKQQDKIYGIEKSLKSIFPFNEEDTKQLFKFHYEKLKLNEKLDFKQIKIQRLQSNHLYYWQEFLNLIEVLQDLGALENYVPTLLGQATAALRGENELWLGIVFMSGILDNLCSHHLAALVSAIVTETLRPDTWTNYLPSSELLNIVSNCSKDEMNINKIYHLLNKIQKRYQIIIPIYLEFKFIGLVEQWALGEDWKNLCKNTSLDEGDLVRLLRRTIDLLSQIPQIPGLSDSLIRNAEKTVIQLKRFPV</sequence>
<dbReference type="InterPro" id="IPR014001">
    <property type="entry name" value="Helicase_ATP-bd"/>
</dbReference>
<evidence type="ECO:0000313" key="9">
    <source>
        <dbReference type="Proteomes" id="UP000001405"/>
    </source>
</evidence>
<dbReference type="PROSITE" id="PS51194">
    <property type="entry name" value="HELICASE_CTER"/>
    <property type="match status" value="1"/>
</dbReference>
<dbReference type="InterPro" id="IPR012961">
    <property type="entry name" value="Ski2/MTR4_C"/>
</dbReference>
<dbReference type="STRING" id="1453429.UCYN_00270"/>
<dbReference type="AlphaFoldDB" id="D3EMT4"/>
<dbReference type="SMART" id="SM01142">
    <property type="entry name" value="DSHCT"/>
    <property type="match status" value="1"/>
</dbReference>
<keyword evidence="3 8" id="KW-0347">Helicase</keyword>
<dbReference type="GO" id="GO:0003676">
    <property type="term" value="F:nucleic acid binding"/>
    <property type="evidence" value="ECO:0007669"/>
    <property type="project" value="InterPro"/>
</dbReference>
<dbReference type="GO" id="GO:0005524">
    <property type="term" value="F:ATP binding"/>
    <property type="evidence" value="ECO:0007669"/>
    <property type="project" value="UniProtKB-KW"/>
</dbReference>
<dbReference type="CDD" id="cd18795">
    <property type="entry name" value="SF2_C_Ski2"/>
    <property type="match status" value="1"/>
</dbReference>
<dbReference type="Gene3D" id="3.40.50.300">
    <property type="entry name" value="P-loop containing nucleotide triphosphate hydrolases"/>
    <property type="match status" value="2"/>
</dbReference>
<dbReference type="PROSITE" id="PS51192">
    <property type="entry name" value="HELICASE_ATP_BIND_1"/>
    <property type="match status" value="1"/>
</dbReference>
<dbReference type="PANTHER" id="PTHR12131">
    <property type="entry name" value="ATP-DEPENDENT RNA AND DNA HELICASE"/>
    <property type="match status" value="1"/>
</dbReference>
<evidence type="ECO:0000256" key="1">
    <source>
        <dbReference type="ARBA" id="ARBA00022741"/>
    </source>
</evidence>
<keyword evidence="1" id="KW-0547">Nucleotide-binding</keyword>
<dbReference type="OrthoDB" id="3229913at2"/>
<dbReference type="PATRIC" id="fig|713887.8.peg.18"/>
<keyword evidence="5" id="KW-0175">Coiled coil</keyword>
<feature type="domain" description="Helicase ATP-binding" evidence="6">
    <location>
        <begin position="25"/>
        <end position="195"/>
    </location>
</feature>
<dbReference type="Gene3D" id="1.10.3380.30">
    <property type="match status" value="1"/>
</dbReference>
<dbReference type="SMART" id="SM00487">
    <property type="entry name" value="DEXDc"/>
    <property type="match status" value="1"/>
</dbReference>
<dbReference type="InterPro" id="IPR001650">
    <property type="entry name" value="Helicase_C-like"/>
</dbReference>
<protein>
    <submittedName>
        <fullName evidence="8">Superfamily II RNA helicase</fullName>
    </submittedName>
</protein>
<dbReference type="PANTHER" id="PTHR12131:SF1">
    <property type="entry name" value="ATP-DEPENDENT RNA HELICASE SUPV3L1, MITOCHONDRIAL-RELATED"/>
    <property type="match status" value="1"/>
</dbReference>
<evidence type="ECO:0000259" key="6">
    <source>
        <dbReference type="PROSITE" id="PS51192"/>
    </source>
</evidence>
<feature type="domain" description="Helicase C-terminal" evidence="7">
    <location>
        <begin position="343"/>
        <end position="516"/>
    </location>
</feature>
<reference evidence="8 9" key="1">
    <citation type="journal article" date="2010" name="Nature">
        <title>Metabolic streamlining in an open-ocean nitrogen-fixing cyanobacterium.</title>
        <authorList>
            <person name="Tripp H.J."/>
            <person name="Bench S.R."/>
            <person name="Turk K.A."/>
            <person name="Foster R.A."/>
            <person name="Desany B.A."/>
            <person name="Niazi F."/>
            <person name="Affourtit J.P."/>
            <person name="Zehr J.P."/>
        </authorList>
    </citation>
    <scope>NUCLEOTIDE SEQUENCE [LARGE SCALE GENOMIC DNA]</scope>
    <source>
        <strain evidence="9">ALOHA</strain>
    </source>
</reference>
<evidence type="ECO:0000259" key="7">
    <source>
        <dbReference type="PROSITE" id="PS51194"/>
    </source>
</evidence>
<dbReference type="SUPFAM" id="SSF52540">
    <property type="entry name" value="P-loop containing nucleoside triphosphate hydrolases"/>
    <property type="match status" value="1"/>
</dbReference>
<dbReference type="HOGENOM" id="CLU_002902_4_1_3"/>
<dbReference type="Pfam" id="PF00270">
    <property type="entry name" value="DEAD"/>
    <property type="match status" value="1"/>
</dbReference>
<dbReference type="GO" id="GO:0016787">
    <property type="term" value="F:hydrolase activity"/>
    <property type="evidence" value="ECO:0007669"/>
    <property type="project" value="UniProtKB-KW"/>
</dbReference>
<dbReference type="InterPro" id="IPR050699">
    <property type="entry name" value="RNA-DNA_Helicase"/>
</dbReference>
<name>D3EMT4_ATETH</name>
<dbReference type="GO" id="GO:0055087">
    <property type="term" value="C:Ski complex"/>
    <property type="evidence" value="ECO:0007669"/>
    <property type="project" value="TreeGrafter"/>
</dbReference>
<evidence type="ECO:0000256" key="4">
    <source>
        <dbReference type="ARBA" id="ARBA00022840"/>
    </source>
</evidence>